<organism evidence="3 4">
    <name type="scientific">Streptomyces fildesensis</name>
    <dbReference type="NCBI Taxonomy" id="375757"/>
    <lineage>
        <taxon>Bacteria</taxon>
        <taxon>Bacillati</taxon>
        <taxon>Actinomycetota</taxon>
        <taxon>Actinomycetes</taxon>
        <taxon>Kitasatosporales</taxon>
        <taxon>Streptomycetaceae</taxon>
        <taxon>Streptomyces</taxon>
    </lineage>
</organism>
<evidence type="ECO:0000256" key="2">
    <source>
        <dbReference type="SAM" id="Phobius"/>
    </source>
</evidence>
<feature type="compositionally biased region" description="Basic and acidic residues" evidence="1">
    <location>
        <begin position="1"/>
        <end position="14"/>
    </location>
</feature>
<dbReference type="Proteomes" id="UP001614394">
    <property type="component" value="Unassembled WGS sequence"/>
</dbReference>
<dbReference type="EMBL" id="JBITYG010000001">
    <property type="protein sequence ID" value="MFI9099069.1"/>
    <property type="molecule type" value="Genomic_DNA"/>
</dbReference>
<feature type="compositionally biased region" description="Acidic residues" evidence="1">
    <location>
        <begin position="49"/>
        <end position="64"/>
    </location>
</feature>
<feature type="region of interest" description="Disordered" evidence="1">
    <location>
        <begin position="1"/>
        <end position="71"/>
    </location>
</feature>
<keyword evidence="2" id="KW-0812">Transmembrane</keyword>
<accession>A0ABW8BY32</accession>
<feature type="transmembrane region" description="Helical" evidence="2">
    <location>
        <begin position="132"/>
        <end position="154"/>
    </location>
</feature>
<feature type="compositionally biased region" description="Low complexity" evidence="1">
    <location>
        <begin position="15"/>
        <end position="32"/>
    </location>
</feature>
<evidence type="ECO:0008006" key="5">
    <source>
        <dbReference type="Google" id="ProtNLM"/>
    </source>
</evidence>
<evidence type="ECO:0000313" key="4">
    <source>
        <dbReference type="Proteomes" id="UP001614394"/>
    </source>
</evidence>
<feature type="transmembrane region" description="Helical" evidence="2">
    <location>
        <begin position="166"/>
        <end position="187"/>
    </location>
</feature>
<name>A0ABW8BY32_9ACTN</name>
<reference evidence="3 4" key="1">
    <citation type="submission" date="2024-10" db="EMBL/GenBank/DDBJ databases">
        <title>The Natural Products Discovery Center: Release of the First 8490 Sequenced Strains for Exploring Actinobacteria Biosynthetic Diversity.</title>
        <authorList>
            <person name="Kalkreuter E."/>
            <person name="Kautsar S.A."/>
            <person name="Yang D."/>
            <person name="Bader C.D."/>
            <person name="Teijaro C.N."/>
            <person name="Fluegel L."/>
            <person name="Davis C.M."/>
            <person name="Simpson J.R."/>
            <person name="Lauterbach L."/>
            <person name="Steele A.D."/>
            <person name="Gui C."/>
            <person name="Meng S."/>
            <person name="Li G."/>
            <person name="Viehrig K."/>
            <person name="Ye F."/>
            <person name="Su P."/>
            <person name="Kiefer A.F."/>
            <person name="Nichols A."/>
            <person name="Cepeda A.J."/>
            <person name="Yan W."/>
            <person name="Fan B."/>
            <person name="Jiang Y."/>
            <person name="Adhikari A."/>
            <person name="Zheng C.-J."/>
            <person name="Schuster L."/>
            <person name="Cowan T.M."/>
            <person name="Smanski M.J."/>
            <person name="Chevrette M.G."/>
            <person name="De Carvalho L.P.S."/>
            <person name="Shen B."/>
        </authorList>
    </citation>
    <scope>NUCLEOTIDE SEQUENCE [LARGE SCALE GENOMIC DNA]</scope>
    <source>
        <strain evidence="3 4">NPDC053399</strain>
    </source>
</reference>
<evidence type="ECO:0000256" key="1">
    <source>
        <dbReference type="SAM" id="MobiDB-lite"/>
    </source>
</evidence>
<feature type="transmembrane region" description="Helical" evidence="2">
    <location>
        <begin position="73"/>
        <end position="95"/>
    </location>
</feature>
<keyword evidence="4" id="KW-1185">Reference proteome</keyword>
<proteinExistence type="predicted"/>
<gene>
    <name evidence="3" type="ORF">ACIGXA_00980</name>
</gene>
<evidence type="ECO:0000313" key="3">
    <source>
        <dbReference type="EMBL" id="MFI9099069.1"/>
    </source>
</evidence>
<keyword evidence="2" id="KW-1133">Transmembrane helix</keyword>
<dbReference type="RefSeq" id="WP_399643273.1">
    <property type="nucleotide sequence ID" value="NZ_JBITYG010000001.1"/>
</dbReference>
<protein>
    <recommendedName>
        <fullName evidence="5">Integral membrane protein</fullName>
    </recommendedName>
</protein>
<keyword evidence="2" id="KW-0472">Membrane</keyword>
<sequence length="202" mass="20623">MDTTKTDALDKAATDPETQDSTESTDSTATAADDQDAGVPAQGGIEPDARDEDGFDEDDLDDDPSGTQGATGVLAAAGSVVAVGLGISSLTGTWIGDLMKDREQLIGQIKTSGGSVQAQLAAGYGTPWHTVALFNGIFALVAILVAAVVLFRPGRPAAAGNHWSQALAWGGLILGVLGLLIAGVMWFDVFTDLPVVAATPQQ</sequence>
<comment type="caution">
    <text evidence="3">The sequence shown here is derived from an EMBL/GenBank/DDBJ whole genome shotgun (WGS) entry which is preliminary data.</text>
</comment>